<feature type="compositionally biased region" description="Polar residues" evidence="1">
    <location>
        <begin position="979"/>
        <end position="994"/>
    </location>
</feature>
<name>A0A0D9QJE9_PLAFR</name>
<gene>
    <name evidence="2" type="ORF">AK88_03451</name>
</gene>
<feature type="compositionally biased region" description="Basic and acidic residues" evidence="1">
    <location>
        <begin position="552"/>
        <end position="566"/>
    </location>
</feature>
<evidence type="ECO:0000256" key="1">
    <source>
        <dbReference type="SAM" id="MobiDB-lite"/>
    </source>
</evidence>
<reference evidence="2 3" key="1">
    <citation type="submission" date="2014-03" db="EMBL/GenBank/DDBJ databases">
        <title>The Genome Sequence of Plasmodium fragile nilgiri.</title>
        <authorList>
            <consortium name="The Broad Institute Genomics Platform"/>
            <consortium name="The Broad Institute Genome Sequencing Center for Infectious Disease"/>
            <person name="Neafsey D."/>
            <person name="Duraisingh M."/>
            <person name="Young S.K."/>
            <person name="Zeng Q."/>
            <person name="Gargeya S."/>
            <person name="Abouelleil A."/>
            <person name="Alvarado L."/>
            <person name="Chapman S.B."/>
            <person name="Gainer-Dewar J."/>
            <person name="Goldberg J."/>
            <person name="Griggs A."/>
            <person name="Gujja S."/>
            <person name="Hansen M."/>
            <person name="Howarth C."/>
            <person name="Imamovic A."/>
            <person name="Larimer J."/>
            <person name="Pearson M."/>
            <person name="Poon T.W."/>
            <person name="Priest M."/>
            <person name="Roberts A."/>
            <person name="Saif S."/>
            <person name="Shea T."/>
            <person name="Sykes S."/>
            <person name="Wortman J."/>
            <person name="Nusbaum C."/>
            <person name="Birren B."/>
        </authorList>
    </citation>
    <scope>NUCLEOTIDE SEQUENCE [LARGE SCALE GENOMIC DNA]</scope>
    <source>
        <strain evidence="3">nilgiri</strain>
    </source>
</reference>
<dbReference type="PANTHER" id="PTHR48209:SF3">
    <property type="entry name" value="SYNDECAN_NEUREXIN DOMAIN-CONTAINING PROTEIN"/>
    <property type="match status" value="1"/>
</dbReference>
<feature type="compositionally biased region" description="Acidic residues" evidence="1">
    <location>
        <begin position="1043"/>
        <end position="1085"/>
    </location>
</feature>
<sequence>MSTGWNFQPNGKCVQGKKREELNYINIFDKGGIPNLKKKNGHFSNGLNCGPAGRKALIRWIEYNYQLKNEEENSYPALSACKVWQRRQSFQDKTLSGLVDFLKFLSIPKHVTYRTVFDNYLSPKFVNRLNSTESSQKGLTKLAKKMMPMFQVREMQPLFSIVLDKIEVIPIGILKILVEETPSAQYFYSITSTNVKRKIWVLCPHKFYQEIEPIIDEIILRIKIKSKHDDTVVALINQIVQLIGNQKEQNFLYNLCVHIVRLKWVQVIISEREDVASDCSGVSNGTSPPGRGRGARSDDEDSKLEYKAHSAPVPSEMNDFVEDANLKSENKENWDNFCYVNLDPVSNSYLDGNHIGERLKKLHSCFEKIMNKEQNIKEEKVNNSDWRKPYVICLNGYSHYSTSFHYLKKRRIVQVENHVYNSPEGEGKIPWKNCEKDTGRFSRSIMEPGADSCGEFKNDMKRSLPIGQEGKDAKRVKMDTHIFKNDKIAPHGSNLSSGKMNSEVGDNATVVEFKGKDEDGVRPISGVNTDSTKGDTNLITNNGRNSHSSKSSNDRVRDEDEVDSKNKGKQKKKGTHKMKYKANCSENYPNKKTLLPFDGMFYSHLRLLICLQYKEKYNIKDEEMVKVDRYFPVIEFINHVIRDGILNFSDQVKTQDVVKRIKNSLNVKNVEDLCEYSLLFSNILLKFCIIKGICFYFYRNNLEVVPYKNCMLFWTSLFYFGVYNHFFSLIKYALDKVEYKDRKKRFSSQYFHLRQKLLGQGIPSCGNFTEETFQTGAAESDSWVSWDEKREGPSEGESGGSDEVSAESSDGVLHEEVKQANITWKNYKKCGRSRVCAYYNEVDEDECSEKGETVGSSEGSDNVGSIEEGQEGGSSNVSEGVGRTEQSEELEGTAPSEEIEVTGVSEEVEVTGVSEEVPVTAPSEEIDMTLPSEEIEMTLPSEDIDGTVLREEVDQTEQSSPAEGPNPDYAQEYGASREGYNSSVEYQGEQFITNENERYDDVCEYQDHLERYNESEVREGESSKERKRREQEREYSRYREYEYGEQGEDEQYGEEDENEEKDEDDGSEEYGADDDDSLSDGEEETDNRGYERYAHGARKGKTRVRQFKTCSDNTWQAHQRERRKKDNFKLYFYSMRNTQEPNKEYNRNVRHTMGQMKRKKNYKLLVSNCNDSCLKIPLMSILKYIVIANNEQSTFLSFFDFFEGDSKFESLESVKEKKSILLLSALLNIPQVNYMKIKNFFSIIHEFFYMEKKNLPSLSLCSAASREGNSNAEVAYEVRRLEEHKKSHTSRELLSNTNVYSDDTGKVRGVGTNLMCTSSNGVNGYANWGSSKRNTEKEVTITSGLPLHISNEYGTLYEKDRRVNEWSEDQTSVSDTGSTINVAVGAREKNTFESLRKRLISQINDMNSTICGNYFLINNNITSICAYLREMGGVDCDGSGHGLVNPLSQVDVDNATNVAIGAKGSNVNKELSLVRDLPAGRNEQNISTPPSISLFTDISKEIVSKLNNCNRVSIINNCLPYILKVCSRTLHFLKKKKLINIYIKYMYLYEYLYHMVLNRMLHISTMKSLPFLQNVILKELHYYFEDFKNRKVKNLWKFYLYARTLIDINKMNIINKLFHSNAIDYFIKLFYSLSFYNPVFSVLFLKLMQTPLFYRNIENKKSEILQNIWIGTHERSFSGNSEHNRQCIEYKIWIEAYNKFFTK</sequence>
<evidence type="ECO:0000313" key="2">
    <source>
        <dbReference type="EMBL" id="KJP86942.1"/>
    </source>
</evidence>
<keyword evidence="3" id="KW-1185">Reference proteome</keyword>
<feature type="compositionally biased region" description="Polar residues" evidence="1">
    <location>
        <begin position="526"/>
        <end position="551"/>
    </location>
</feature>
<accession>A0A0D9QJE9</accession>
<dbReference type="EMBL" id="KQ001683">
    <property type="protein sequence ID" value="KJP86942.1"/>
    <property type="molecule type" value="Genomic_DNA"/>
</dbReference>
<feature type="region of interest" description="Disordered" evidence="1">
    <location>
        <begin position="278"/>
        <end position="307"/>
    </location>
</feature>
<feature type="region of interest" description="Disordered" evidence="1">
    <location>
        <begin position="776"/>
        <end position="812"/>
    </location>
</feature>
<evidence type="ECO:0000313" key="3">
    <source>
        <dbReference type="Proteomes" id="UP000054561"/>
    </source>
</evidence>
<dbReference type="RefSeq" id="XP_012336491.1">
    <property type="nucleotide sequence ID" value="XM_012481068.1"/>
</dbReference>
<dbReference type="PANTHER" id="PTHR48209">
    <property type="entry name" value="AGL056WP"/>
    <property type="match status" value="1"/>
</dbReference>
<feature type="compositionally biased region" description="Low complexity" evidence="1">
    <location>
        <begin position="901"/>
        <end position="920"/>
    </location>
</feature>
<dbReference type="OrthoDB" id="364546at2759"/>
<feature type="compositionally biased region" description="Polar residues" evidence="1">
    <location>
        <begin position="854"/>
        <end position="863"/>
    </location>
</feature>
<dbReference type="OMA" id="NIYIKYM"/>
<feature type="compositionally biased region" description="Low complexity" evidence="1">
    <location>
        <begin position="801"/>
        <end position="811"/>
    </location>
</feature>
<dbReference type="GeneID" id="24268765"/>
<feature type="compositionally biased region" description="Basic residues" evidence="1">
    <location>
        <begin position="567"/>
        <end position="578"/>
    </location>
</feature>
<proteinExistence type="predicted"/>
<organism evidence="2 3">
    <name type="scientific">Plasmodium fragile</name>
    <dbReference type="NCBI Taxonomy" id="5857"/>
    <lineage>
        <taxon>Eukaryota</taxon>
        <taxon>Sar</taxon>
        <taxon>Alveolata</taxon>
        <taxon>Apicomplexa</taxon>
        <taxon>Aconoidasida</taxon>
        <taxon>Haemosporida</taxon>
        <taxon>Plasmodiidae</taxon>
        <taxon>Plasmodium</taxon>
        <taxon>Plasmodium (Plasmodium)</taxon>
    </lineage>
</organism>
<dbReference type="VEuPathDB" id="PlasmoDB:AK88_03451"/>
<dbReference type="Proteomes" id="UP000054561">
    <property type="component" value="Unassembled WGS sequence"/>
</dbReference>
<feature type="region of interest" description="Disordered" evidence="1">
    <location>
        <begin position="512"/>
        <end position="578"/>
    </location>
</feature>
<feature type="region of interest" description="Disordered" evidence="1">
    <location>
        <begin position="845"/>
        <end position="1098"/>
    </location>
</feature>
<protein>
    <submittedName>
        <fullName evidence="2">Uncharacterized protein</fullName>
    </submittedName>
</protein>
<feature type="compositionally biased region" description="Basic and acidic residues" evidence="1">
    <location>
        <begin position="995"/>
        <end position="1042"/>
    </location>
</feature>